<proteinExistence type="predicted"/>
<evidence type="ECO:0008006" key="3">
    <source>
        <dbReference type="Google" id="ProtNLM"/>
    </source>
</evidence>
<gene>
    <name evidence="1" type="ORF">AB1300_00330</name>
</gene>
<sequence>MSQVYEEIELFLKNPSAEEESFWGSEVLVWVDWKDFDDYIVEYFNGFLPEEDHLKFELIENDKPRGVDIFLMKDGVKKAIPYDEERTDRDTTLKAIQDFMAPNHQIRWYMDSLGGDTLAFCLLPTEEWLQLEKEYGTEKVTYYFAPISQDSVMFEMDMDEVFNLMEKRKQ</sequence>
<name>A0ABV3VQD1_9BACI</name>
<comment type="caution">
    <text evidence="1">The sequence shown here is derived from an EMBL/GenBank/DDBJ whole genome shotgun (WGS) entry which is preliminary data.</text>
</comment>
<keyword evidence="2" id="KW-1185">Reference proteome</keyword>
<evidence type="ECO:0000313" key="2">
    <source>
        <dbReference type="Proteomes" id="UP001558534"/>
    </source>
</evidence>
<organism evidence="1 2">
    <name type="scientific">Lysinibacillus xylanilyticus</name>
    <dbReference type="NCBI Taxonomy" id="582475"/>
    <lineage>
        <taxon>Bacteria</taxon>
        <taxon>Bacillati</taxon>
        <taxon>Bacillota</taxon>
        <taxon>Bacilli</taxon>
        <taxon>Bacillales</taxon>
        <taxon>Bacillaceae</taxon>
        <taxon>Lysinibacillus</taxon>
    </lineage>
</organism>
<evidence type="ECO:0000313" key="1">
    <source>
        <dbReference type="EMBL" id="MEX3743572.1"/>
    </source>
</evidence>
<dbReference type="EMBL" id="JBFRHK010000001">
    <property type="protein sequence ID" value="MEX3743572.1"/>
    <property type="molecule type" value="Genomic_DNA"/>
</dbReference>
<dbReference type="RefSeq" id="WP_368634621.1">
    <property type="nucleotide sequence ID" value="NZ_JBFRHK010000001.1"/>
</dbReference>
<accession>A0ABV3VQD1</accession>
<reference evidence="1 2" key="1">
    <citation type="submission" date="2024-07" db="EMBL/GenBank/DDBJ databases">
        <title>Characterization of a bacterium isolated from hydrolysated instant sea cucumber by whole-genome sequencing and metabolomics.</title>
        <authorList>
            <person name="Luo X."/>
            <person name="Zhang Z."/>
            <person name="Zheng Z."/>
            <person name="Zhang W."/>
            <person name="Ming T."/>
            <person name="Jiao L."/>
            <person name="Su X."/>
            <person name="Kong F."/>
            <person name="Xu J."/>
        </authorList>
    </citation>
    <scope>NUCLEOTIDE SEQUENCE [LARGE SCALE GENOMIC DNA]</scope>
    <source>
        <strain evidence="1 2">XL-2024</strain>
    </source>
</reference>
<protein>
    <recommendedName>
        <fullName evidence="3">Glutathione reductase</fullName>
    </recommendedName>
</protein>
<dbReference type="Proteomes" id="UP001558534">
    <property type="component" value="Unassembled WGS sequence"/>
</dbReference>